<sequence length="81" mass="9725">MMIQEKIQFYRITDIYLQFLHTIEPNIQSNYPYRAKPHIGVLINIGVHQYFAPLSSYKSHKYDRIKNSNRTIFKVYGKDET</sequence>
<proteinExistence type="predicted"/>
<evidence type="ECO:0000313" key="2">
    <source>
        <dbReference type="Proteomes" id="UP000640274"/>
    </source>
</evidence>
<dbReference type="EMBL" id="JAELUP010000008">
    <property type="protein sequence ID" value="MBJ6360459.1"/>
    <property type="molecule type" value="Genomic_DNA"/>
</dbReference>
<dbReference type="InterPro" id="IPR053735">
    <property type="entry name" value="Type_III_TA_endoRNase"/>
</dbReference>
<dbReference type="AlphaFoldDB" id="A0A934MPI6"/>
<name>A0A934MPI6_9BACL</name>
<dbReference type="GO" id="GO:0003723">
    <property type="term" value="F:RNA binding"/>
    <property type="evidence" value="ECO:0007669"/>
    <property type="project" value="InterPro"/>
</dbReference>
<gene>
    <name evidence="1" type="ORF">JFN88_03865</name>
</gene>
<reference evidence="1" key="1">
    <citation type="submission" date="2020-12" db="EMBL/GenBank/DDBJ databases">
        <authorList>
            <person name="Huq M.A."/>
        </authorList>
    </citation>
    <scope>NUCLEOTIDE SEQUENCE</scope>
    <source>
        <strain evidence="1">MAHUQ-46</strain>
    </source>
</reference>
<protein>
    <submittedName>
        <fullName evidence="1">Type III toxin-antitoxin system ToxN/AbiQ family toxin</fullName>
    </submittedName>
</protein>
<dbReference type="Proteomes" id="UP000640274">
    <property type="component" value="Unassembled WGS sequence"/>
</dbReference>
<dbReference type="InterPro" id="IPR025911">
    <property type="entry name" value="ToxN/AbiQ_toxin"/>
</dbReference>
<accession>A0A934MPI6</accession>
<dbReference type="Pfam" id="PF13958">
    <property type="entry name" value="ToxN_toxin"/>
    <property type="match status" value="1"/>
</dbReference>
<organism evidence="1 2">
    <name type="scientific">Paenibacillus roseus</name>
    <dbReference type="NCBI Taxonomy" id="2798579"/>
    <lineage>
        <taxon>Bacteria</taxon>
        <taxon>Bacillati</taxon>
        <taxon>Bacillota</taxon>
        <taxon>Bacilli</taxon>
        <taxon>Bacillales</taxon>
        <taxon>Paenibacillaceae</taxon>
        <taxon>Paenibacillus</taxon>
    </lineage>
</organism>
<dbReference type="Gene3D" id="3.10.129.130">
    <property type="match status" value="1"/>
</dbReference>
<keyword evidence="2" id="KW-1185">Reference proteome</keyword>
<evidence type="ECO:0000313" key="1">
    <source>
        <dbReference type="EMBL" id="MBJ6360459.1"/>
    </source>
</evidence>
<comment type="caution">
    <text evidence="1">The sequence shown here is derived from an EMBL/GenBank/DDBJ whole genome shotgun (WGS) entry which is preliminary data.</text>
</comment>
<dbReference type="GO" id="GO:0004521">
    <property type="term" value="F:RNA endonuclease activity"/>
    <property type="evidence" value="ECO:0007669"/>
    <property type="project" value="InterPro"/>
</dbReference>